<feature type="signal peptide" evidence="1">
    <location>
        <begin position="1"/>
        <end position="19"/>
    </location>
</feature>
<evidence type="ECO:0000313" key="3">
    <source>
        <dbReference type="Proteomes" id="UP000198432"/>
    </source>
</evidence>
<evidence type="ECO:0000313" key="2">
    <source>
        <dbReference type="EMBL" id="SNS58026.1"/>
    </source>
</evidence>
<gene>
    <name evidence="2" type="ORF">SAMN06296052_10938</name>
</gene>
<proteinExistence type="predicted"/>
<dbReference type="OrthoDB" id="850184at2"/>
<accession>A0A239FM45</accession>
<dbReference type="AlphaFoldDB" id="A0A239FM45"/>
<organism evidence="2 3">
    <name type="scientific">Pontibacter ummariensis</name>
    <dbReference type="NCBI Taxonomy" id="1610492"/>
    <lineage>
        <taxon>Bacteria</taxon>
        <taxon>Pseudomonadati</taxon>
        <taxon>Bacteroidota</taxon>
        <taxon>Cytophagia</taxon>
        <taxon>Cytophagales</taxon>
        <taxon>Hymenobacteraceae</taxon>
        <taxon>Pontibacter</taxon>
    </lineage>
</organism>
<dbReference type="EMBL" id="FZOQ01000009">
    <property type="protein sequence ID" value="SNS58026.1"/>
    <property type="molecule type" value="Genomic_DNA"/>
</dbReference>
<keyword evidence="3" id="KW-1185">Reference proteome</keyword>
<evidence type="ECO:0000256" key="1">
    <source>
        <dbReference type="SAM" id="SignalP"/>
    </source>
</evidence>
<keyword evidence="1" id="KW-0732">Signal</keyword>
<name>A0A239FM45_9BACT</name>
<sequence>MNRVLLTALCLILAQISLSSCEEVVEVPPVEEKVPLQVGNEWVYELSYYDTLGNVLNTSYQRKTVLNDTIIQNDTWFVMNDGQLVRNSSDGYVYYNLAGRQPVIIYPSASHGQIGYRYEYPHYSLWVLTTPREQASTLNTSLGELSCSLFTISNEYLSPHDTAPRVRKQEDYVSPGIGLVRTNTYYIDSNKLQERRELISYTLR</sequence>
<reference evidence="3" key="1">
    <citation type="submission" date="2017-06" db="EMBL/GenBank/DDBJ databases">
        <authorList>
            <person name="Varghese N."/>
            <person name="Submissions S."/>
        </authorList>
    </citation>
    <scope>NUCLEOTIDE SEQUENCE [LARGE SCALE GENOMIC DNA]</scope>
    <source>
        <strain evidence="3">NKM1</strain>
    </source>
</reference>
<evidence type="ECO:0008006" key="4">
    <source>
        <dbReference type="Google" id="ProtNLM"/>
    </source>
</evidence>
<feature type="chain" id="PRO_5013371605" description="DUF4595 domain-containing protein" evidence="1">
    <location>
        <begin position="20"/>
        <end position="204"/>
    </location>
</feature>
<dbReference type="Proteomes" id="UP000198432">
    <property type="component" value="Unassembled WGS sequence"/>
</dbReference>
<protein>
    <recommendedName>
        <fullName evidence="4">DUF4595 domain-containing protein</fullName>
    </recommendedName>
</protein>
<dbReference type="RefSeq" id="WP_089319298.1">
    <property type="nucleotide sequence ID" value="NZ_FZOQ01000009.1"/>
</dbReference>
<dbReference type="PROSITE" id="PS51257">
    <property type="entry name" value="PROKAR_LIPOPROTEIN"/>
    <property type="match status" value="1"/>
</dbReference>